<keyword evidence="3 6" id="KW-0812">Transmembrane</keyword>
<reference evidence="8 9" key="1">
    <citation type="submission" date="2020-02" db="EMBL/GenBank/DDBJ databases">
        <title>Comparative genomics of sulfur disproportionating microorganisms.</title>
        <authorList>
            <person name="Ward L.M."/>
            <person name="Bertran E."/>
            <person name="Johnston D.T."/>
        </authorList>
    </citation>
    <scope>NUCLEOTIDE SEQUENCE [LARGE SCALE GENOMIC DNA]</scope>
    <source>
        <strain evidence="8 9">DSM 3696</strain>
    </source>
</reference>
<dbReference type="Pfam" id="PF10035">
    <property type="entry name" value="DUF2179"/>
    <property type="match status" value="1"/>
</dbReference>
<dbReference type="Proteomes" id="UP000469724">
    <property type="component" value="Unassembled WGS sequence"/>
</dbReference>
<dbReference type="GO" id="GO:0005886">
    <property type="term" value="C:plasma membrane"/>
    <property type="evidence" value="ECO:0007669"/>
    <property type="project" value="UniProtKB-SubCell"/>
</dbReference>
<feature type="transmembrane region" description="Helical" evidence="6">
    <location>
        <begin position="12"/>
        <end position="30"/>
    </location>
</feature>
<feature type="transmembrane region" description="Helical" evidence="6">
    <location>
        <begin position="83"/>
        <end position="105"/>
    </location>
</feature>
<comment type="caution">
    <text evidence="8">The sequence shown here is derived from an EMBL/GenBank/DDBJ whole genome shotgun (WGS) entry which is preliminary data.</text>
</comment>
<feature type="domain" description="DUF2179" evidence="7">
    <location>
        <begin position="224"/>
        <end position="278"/>
    </location>
</feature>
<evidence type="ECO:0000256" key="2">
    <source>
        <dbReference type="ARBA" id="ARBA00022475"/>
    </source>
</evidence>
<evidence type="ECO:0000313" key="9">
    <source>
        <dbReference type="Proteomes" id="UP000469724"/>
    </source>
</evidence>
<evidence type="ECO:0000256" key="6">
    <source>
        <dbReference type="SAM" id="Phobius"/>
    </source>
</evidence>
<dbReference type="InterPro" id="IPR051461">
    <property type="entry name" value="UPF0750_membrane"/>
</dbReference>
<dbReference type="InterPro" id="IPR003740">
    <property type="entry name" value="YitT"/>
</dbReference>
<gene>
    <name evidence="8" type="ORF">G3N56_14200</name>
</gene>
<protein>
    <submittedName>
        <fullName evidence="8">YitT family protein</fullName>
    </submittedName>
</protein>
<sequence length="287" mass="32062">MRRFLDNPLIAVARNVALITLGALIFSLGVKAIAVEHGFISGGVSGLGLLLYYLVGGLGIGSWYFALNVPLMFVGWYSLSRRFILYTLYGMAILSIFMDMVTFRAGIDDPMLAAIFSGAVMGSGMGIALRSYGSLGGTDIVAIALNQKWNLRVGQFNFYYNLVLFSVGFFFYDTDLILYSLILSFVSSIVMEYFLSLFNQRKMVLIISDHSEQIAHDIVHVLRRGSTFLYGRGAYTGKPKKVILTITNTVQIKRLEELVFARDKNAFFVVENTFNVLGEGFSRRKVY</sequence>
<dbReference type="AlphaFoldDB" id="A0A7K3NNW7"/>
<keyword evidence="2" id="KW-1003">Cell membrane</keyword>
<accession>A0A7K3NNW7</accession>
<dbReference type="PANTHER" id="PTHR33545:SF5">
    <property type="entry name" value="UPF0750 MEMBRANE PROTEIN YITT"/>
    <property type="match status" value="1"/>
</dbReference>
<dbReference type="CDD" id="cd16380">
    <property type="entry name" value="YitT_C"/>
    <property type="match status" value="1"/>
</dbReference>
<dbReference type="Pfam" id="PF02588">
    <property type="entry name" value="YitT_membrane"/>
    <property type="match status" value="1"/>
</dbReference>
<feature type="transmembrane region" description="Helical" evidence="6">
    <location>
        <begin position="111"/>
        <end position="132"/>
    </location>
</feature>
<dbReference type="RefSeq" id="WP_163302970.1">
    <property type="nucleotide sequence ID" value="NZ_JAAGRQ010000066.1"/>
</dbReference>
<evidence type="ECO:0000256" key="4">
    <source>
        <dbReference type="ARBA" id="ARBA00022989"/>
    </source>
</evidence>
<proteinExistence type="predicted"/>
<dbReference type="PANTHER" id="PTHR33545">
    <property type="entry name" value="UPF0750 MEMBRANE PROTEIN YITT-RELATED"/>
    <property type="match status" value="1"/>
</dbReference>
<evidence type="ECO:0000256" key="1">
    <source>
        <dbReference type="ARBA" id="ARBA00004651"/>
    </source>
</evidence>
<keyword evidence="9" id="KW-1185">Reference proteome</keyword>
<name>A0A7K3NNW7_9BACT</name>
<dbReference type="InterPro" id="IPR015867">
    <property type="entry name" value="N-reg_PII/ATP_PRibTrfase_C"/>
</dbReference>
<dbReference type="PIRSF" id="PIRSF006483">
    <property type="entry name" value="Membrane_protein_YitT"/>
    <property type="match status" value="1"/>
</dbReference>
<dbReference type="Gene3D" id="3.30.70.120">
    <property type="match status" value="1"/>
</dbReference>
<evidence type="ECO:0000313" key="8">
    <source>
        <dbReference type="EMBL" id="NDY57884.1"/>
    </source>
</evidence>
<feature type="transmembrane region" description="Helical" evidence="6">
    <location>
        <begin position="50"/>
        <end position="71"/>
    </location>
</feature>
<feature type="transmembrane region" description="Helical" evidence="6">
    <location>
        <begin position="153"/>
        <end position="171"/>
    </location>
</feature>
<comment type="subcellular location">
    <subcellularLocation>
        <location evidence="1">Cell membrane</location>
        <topology evidence="1">Multi-pass membrane protein</topology>
    </subcellularLocation>
</comment>
<dbReference type="InterPro" id="IPR019264">
    <property type="entry name" value="DUF2179"/>
</dbReference>
<organism evidence="8 9">
    <name type="scientific">Desulfolutivibrio sulfodismutans</name>
    <dbReference type="NCBI Taxonomy" id="63561"/>
    <lineage>
        <taxon>Bacteria</taxon>
        <taxon>Pseudomonadati</taxon>
        <taxon>Thermodesulfobacteriota</taxon>
        <taxon>Desulfovibrionia</taxon>
        <taxon>Desulfovibrionales</taxon>
        <taxon>Desulfovibrionaceae</taxon>
        <taxon>Desulfolutivibrio</taxon>
    </lineage>
</organism>
<evidence type="ECO:0000256" key="3">
    <source>
        <dbReference type="ARBA" id="ARBA00022692"/>
    </source>
</evidence>
<evidence type="ECO:0000256" key="5">
    <source>
        <dbReference type="ARBA" id="ARBA00023136"/>
    </source>
</evidence>
<evidence type="ECO:0000259" key="7">
    <source>
        <dbReference type="Pfam" id="PF10035"/>
    </source>
</evidence>
<dbReference type="EMBL" id="JAAGRQ010000066">
    <property type="protein sequence ID" value="NDY57884.1"/>
    <property type="molecule type" value="Genomic_DNA"/>
</dbReference>
<keyword evidence="4 6" id="KW-1133">Transmembrane helix</keyword>
<keyword evidence="5 6" id="KW-0472">Membrane</keyword>
<feature type="transmembrane region" description="Helical" evidence="6">
    <location>
        <begin position="177"/>
        <end position="198"/>
    </location>
</feature>